<dbReference type="SUPFAM" id="SSF69737">
    <property type="entry name" value="Urease metallochaperone UreE, C-terminal domain"/>
    <property type="match status" value="1"/>
</dbReference>
<dbReference type="Pfam" id="PF02814">
    <property type="entry name" value="UreE_N"/>
    <property type="match status" value="1"/>
</dbReference>
<comment type="function">
    <text evidence="5">Involved in urease metallocenter assembly. Binds nickel. Probably functions as a nickel donor during metallocenter assembly.</text>
</comment>
<evidence type="ECO:0000256" key="5">
    <source>
        <dbReference type="HAMAP-Rule" id="MF_00822"/>
    </source>
</evidence>
<reference evidence="7 8" key="1">
    <citation type="submission" date="2022-12" db="EMBL/GenBank/DDBJ databases">
        <title>Two new species, Stenotrophomonas aracearum and Stenotrophomonas oahuensis, isolated from Anthurium (Araceae family) in Hawaii.</title>
        <authorList>
            <person name="Chunag S.C."/>
            <person name="Dobhal S."/>
            <person name="Alvarez A."/>
            <person name="Arif M."/>
        </authorList>
    </citation>
    <scope>NUCLEOTIDE SEQUENCE [LARGE SCALE GENOMIC DNA]</scope>
    <source>
        <strain evidence="7 8">A5588</strain>
    </source>
</reference>
<evidence type="ECO:0000256" key="2">
    <source>
        <dbReference type="ARBA" id="ARBA00022490"/>
    </source>
</evidence>
<sequence>MLKAIAVEDGSIESGWLPRVSLGTLVLSYDERHVRRRALTLPSGQKILLDLPEPVVLASGAQLLLEDGTVVHIHAAEEALLEVTAKNPLHLTELAWHIGNRHLAAAIYPDRILIARDHVITAMLEGLGAVVREVNEPFSPVRGAYSHQHSHSHSHGHTS</sequence>
<accession>A0ABY9YDM7</accession>
<dbReference type="Gene3D" id="2.60.260.20">
    <property type="entry name" value="Urease metallochaperone UreE, N-terminal domain"/>
    <property type="match status" value="1"/>
</dbReference>
<name>A0ABY9YDM7_9GAMM</name>
<dbReference type="Pfam" id="PF05194">
    <property type="entry name" value="UreE_C"/>
    <property type="match status" value="1"/>
</dbReference>
<keyword evidence="8" id="KW-1185">Reference proteome</keyword>
<proteinExistence type="inferred from homology"/>
<feature type="domain" description="UreE urease accessory N-terminal" evidence="6">
    <location>
        <begin position="5"/>
        <end position="71"/>
    </location>
</feature>
<dbReference type="InterPro" id="IPR004029">
    <property type="entry name" value="UreE_N"/>
</dbReference>
<dbReference type="Proteomes" id="UP001305421">
    <property type="component" value="Chromosome"/>
</dbReference>
<evidence type="ECO:0000313" key="8">
    <source>
        <dbReference type="Proteomes" id="UP001305421"/>
    </source>
</evidence>
<keyword evidence="4 5" id="KW-0143">Chaperone</keyword>
<evidence type="ECO:0000313" key="7">
    <source>
        <dbReference type="EMBL" id="WNH48798.1"/>
    </source>
</evidence>
<dbReference type="InterPro" id="IPR012406">
    <property type="entry name" value="UreE"/>
</dbReference>
<comment type="subcellular location">
    <subcellularLocation>
        <location evidence="1 5">Cytoplasm</location>
    </subcellularLocation>
</comment>
<dbReference type="InterPro" id="IPR007864">
    <property type="entry name" value="UreE_C_dom"/>
</dbReference>
<dbReference type="SMART" id="SM00988">
    <property type="entry name" value="UreE_N"/>
    <property type="match status" value="1"/>
</dbReference>
<dbReference type="RefSeq" id="WP_311183310.1">
    <property type="nucleotide sequence ID" value="NZ_CP115543.1"/>
</dbReference>
<keyword evidence="2 5" id="KW-0963">Cytoplasm</keyword>
<dbReference type="InterPro" id="IPR036118">
    <property type="entry name" value="UreE_N_sf"/>
</dbReference>
<dbReference type="Gene3D" id="3.30.70.790">
    <property type="entry name" value="UreE, C-terminal domain"/>
    <property type="match status" value="1"/>
</dbReference>
<keyword evidence="3 5" id="KW-0533">Nickel</keyword>
<dbReference type="SUPFAM" id="SSF69287">
    <property type="entry name" value="Urease metallochaperone UreE, N-terminal domain"/>
    <property type="match status" value="1"/>
</dbReference>
<gene>
    <name evidence="5" type="primary">ureE</name>
    <name evidence="7" type="ORF">PDM28_00230</name>
</gene>
<dbReference type="CDD" id="cd00571">
    <property type="entry name" value="UreE"/>
    <property type="match status" value="1"/>
</dbReference>
<dbReference type="HAMAP" id="MF_00822">
    <property type="entry name" value="UreE"/>
    <property type="match status" value="1"/>
</dbReference>
<evidence type="ECO:0000256" key="1">
    <source>
        <dbReference type="ARBA" id="ARBA00004496"/>
    </source>
</evidence>
<evidence type="ECO:0000256" key="3">
    <source>
        <dbReference type="ARBA" id="ARBA00022596"/>
    </source>
</evidence>
<evidence type="ECO:0000256" key="4">
    <source>
        <dbReference type="ARBA" id="ARBA00023186"/>
    </source>
</evidence>
<protein>
    <recommendedName>
        <fullName evidence="5">Urease accessory protein UreE</fullName>
    </recommendedName>
</protein>
<dbReference type="EMBL" id="CP115543">
    <property type="protein sequence ID" value="WNH48798.1"/>
    <property type="molecule type" value="Genomic_DNA"/>
</dbReference>
<evidence type="ECO:0000259" key="6">
    <source>
        <dbReference type="SMART" id="SM00988"/>
    </source>
</evidence>
<organism evidence="7 8">
    <name type="scientific">Stenotrophomonas aracearum</name>
    <dbReference type="NCBI Taxonomy" id="3003272"/>
    <lineage>
        <taxon>Bacteria</taxon>
        <taxon>Pseudomonadati</taxon>
        <taxon>Pseudomonadota</taxon>
        <taxon>Gammaproteobacteria</taxon>
        <taxon>Lysobacterales</taxon>
        <taxon>Lysobacteraceae</taxon>
        <taxon>Stenotrophomonas</taxon>
    </lineage>
</organism>
<dbReference type="PIRSF" id="PIRSF036402">
    <property type="entry name" value="Ureas_acces_UreE"/>
    <property type="match status" value="1"/>
</dbReference>
<comment type="similarity">
    <text evidence="5">Belongs to the UreE family.</text>
</comment>